<accession>D5X4J7</accession>
<feature type="signal peptide" evidence="1">
    <location>
        <begin position="1"/>
        <end position="31"/>
    </location>
</feature>
<sequence length="184" mass="17431">MSQARHSKGNTMKKTILAAALALSGIGAAQALTTQQAYDITQAAGAAGANAAPPATGIGVGSEINAPQCGTVVIGGTPEGIGGTGPTTTPTAAAPGVAGPDVRALGFAGRGIAELSALQAPTTFGPNGLGVAVGVGSYAGYGAIGASVAQQFHIDGRPAAFSIGGAMSGSGAQPVLHAGFSMGF</sequence>
<evidence type="ECO:0008006" key="3">
    <source>
        <dbReference type="Google" id="ProtNLM"/>
    </source>
</evidence>
<protein>
    <recommendedName>
        <fullName evidence="3">Trimeric autotransporter adhesin YadA-like C-terminal membrane anchor domain-containing protein</fullName>
    </recommendedName>
</protein>
<dbReference type="EMBL" id="CP002021">
    <property type="protein sequence ID" value="ADG29798.1"/>
    <property type="molecule type" value="Genomic_DNA"/>
</dbReference>
<dbReference type="STRING" id="75379.Tint_0387"/>
<feature type="chain" id="PRO_5003079799" description="Trimeric autotransporter adhesin YadA-like C-terminal membrane anchor domain-containing protein" evidence="1">
    <location>
        <begin position="32"/>
        <end position="184"/>
    </location>
</feature>
<dbReference type="HOGENOM" id="CLU_1467571_0_0_4"/>
<dbReference type="AlphaFoldDB" id="D5X4J7"/>
<proteinExistence type="predicted"/>
<organism evidence="2">
    <name type="scientific">Thiomonas intermedia (strain K12)</name>
    <name type="common">Thiobacillus intermedius</name>
    <dbReference type="NCBI Taxonomy" id="75379"/>
    <lineage>
        <taxon>Bacteria</taxon>
        <taxon>Pseudomonadati</taxon>
        <taxon>Pseudomonadota</taxon>
        <taxon>Betaproteobacteria</taxon>
        <taxon>Burkholderiales</taxon>
        <taxon>Thiomonas</taxon>
    </lineage>
</organism>
<keyword evidence="1" id="KW-0732">Signal</keyword>
<reference evidence="2" key="1">
    <citation type="submission" date="2010-04" db="EMBL/GenBank/DDBJ databases">
        <title>Complete sequence of Thiomonas intermedia K12.</title>
        <authorList>
            <consortium name="US DOE Joint Genome Institute"/>
            <person name="Lucas S."/>
            <person name="Copeland A."/>
            <person name="Lapidus A."/>
            <person name="Cheng J.-F."/>
            <person name="Bruce D."/>
            <person name="Goodwin L."/>
            <person name="Pitluck S."/>
            <person name="Davenport K."/>
            <person name="Detter J.C."/>
            <person name="Han C."/>
            <person name="Tapia R."/>
            <person name="Land M."/>
            <person name="Hauser L."/>
            <person name="Kyrpides N."/>
            <person name="Ovchinnikova G."/>
            <person name="Kerfeld C.A."/>
            <person name="Cannon G.C."/>
            <person name="Heinhorst S."/>
            <person name="Woyke T."/>
        </authorList>
    </citation>
    <scope>NUCLEOTIDE SEQUENCE [LARGE SCALE GENOMIC DNA]</scope>
    <source>
        <strain evidence="2">K12</strain>
    </source>
</reference>
<name>D5X4J7_THIK1</name>
<evidence type="ECO:0000313" key="2">
    <source>
        <dbReference type="EMBL" id="ADG29798.1"/>
    </source>
</evidence>
<evidence type="ECO:0000256" key="1">
    <source>
        <dbReference type="SAM" id="SignalP"/>
    </source>
</evidence>
<dbReference type="KEGG" id="tin:Tint_0387"/>
<gene>
    <name evidence="2" type="ordered locus">Tint_0387</name>
</gene>
<dbReference type="BioCyc" id="TINT75379:TINT_RS01960-MONOMER"/>